<keyword evidence="11" id="KW-1185">Reference proteome</keyword>
<dbReference type="GO" id="GO:0046540">
    <property type="term" value="C:U4/U6 x U5 tri-snRNP complex"/>
    <property type="evidence" value="ECO:0007669"/>
    <property type="project" value="TreeGrafter"/>
</dbReference>
<feature type="domain" description="Sm" evidence="9">
    <location>
        <begin position="2"/>
        <end position="75"/>
    </location>
</feature>
<evidence type="ECO:0000256" key="3">
    <source>
        <dbReference type="ARBA" id="ARBA00022664"/>
    </source>
</evidence>
<keyword evidence="4" id="KW-0747">Spliceosome</keyword>
<dbReference type="GO" id="GO:0000398">
    <property type="term" value="P:mRNA splicing, via spliceosome"/>
    <property type="evidence" value="ECO:0007669"/>
    <property type="project" value="TreeGrafter"/>
</dbReference>
<dbReference type="PANTHER" id="PTHR13829:SF2">
    <property type="entry name" value="U6 SNRNA-ASSOCIATED SM-LIKE PROTEIN LSM2"/>
    <property type="match status" value="1"/>
</dbReference>
<comment type="subcellular location">
    <subcellularLocation>
        <location evidence="1">Nucleus</location>
    </subcellularLocation>
</comment>
<evidence type="ECO:0000256" key="5">
    <source>
        <dbReference type="ARBA" id="ARBA00022884"/>
    </source>
</evidence>
<dbReference type="PROSITE" id="PS52002">
    <property type="entry name" value="SM"/>
    <property type="match status" value="1"/>
</dbReference>
<dbReference type="GO" id="GO:0000932">
    <property type="term" value="C:P-body"/>
    <property type="evidence" value="ECO:0007669"/>
    <property type="project" value="TreeGrafter"/>
</dbReference>
<dbReference type="Pfam" id="PF01423">
    <property type="entry name" value="LSM"/>
    <property type="match status" value="1"/>
</dbReference>
<gene>
    <name evidence="10" type="ORF">CANINC_001607</name>
</gene>
<dbReference type="GO" id="GO:0003723">
    <property type="term" value="F:RNA binding"/>
    <property type="evidence" value="ECO:0007669"/>
    <property type="project" value="UniProtKB-KW"/>
</dbReference>
<dbReference type="GO" id="GO:0071011">
    <property type="term" value="C:precatalytic spliceosome"/>
    <property type="evidence" value="ECO:0007669"/>
    <property type="project" value="TreeGrafter"/>
</dbReference>
<comment type="caution">
    <text evidence="10">The sequence shown here is derived from an EMBL/GenBank/DDBJ whole genome shotgun (WGS) entry which is preliminary data.</text>
</comment>
<evidence type="ECO:0000313" key="11">
    <source>
        <dbReference type="Proteomes" id="UP000307173"/>
    </source>
</evidence>
<dbReference type="STRING" id="52247.A0A4T0X4F0"/>
<evidence type="ECO:0000256" key="1">
    <source>
        <dbReference type="ARBA" id="ARBA00004123"/>
    </source>
</evidence>
<dbReference type="InterPro" id="IPR047575">
    <property type="entry name" value="Sm"/>
</dbReference>
<dbReference type="SMART" id="SM00651">
    <property type="entry name" value="Sm"/>
    <property type="match status" value="1"/>
</dbReference>
<dbReference type="FunFam" id="2.30.30.100:FF:000053">
    <property type="entry name" value="U6 snRNA-associated Sm-like protein LSm2"/>
    <property type="match status" value="1"/>
</dbReference>
<dbReference type="CDD" id="cd01725">
    <property type="entry name" value="LSm2"/>
    <property type="match status" value="1"/>
</dbReference>
<proteinExistence type="inferred from homology"/>
<evidence type="ECO:0000259" key="9">
    <source>
        <dbReference type="PROSITE" id="PS52002"/>
    </source>
</evidence>
<keyword evidence="6" id="KW-0508">mRNA splicing</keyword>
<name>A0A4T0X4F0_9ASCO</name>
<dbReference type="Proteomes" id="UP000307173">
    <property type="component" value="Unassembled WGS sequence"/>
</dbReference>
<dbReference type="InterPro" id="IPR001163">
    <property type="entry name" value="Sm_dom_euk/arc"/>
</dbReference>
<keyword evidence="3" id="KW-0507">mRNA processing</keyword>
<accession>A0A4T0X4F0</accession>
<keyword evidence="5" id="KW-0694">RNA-binding</keyword>
<organism evidence="10 11">
    <name type="scientific">Pichia inconspicua</name>
    <dbReference type="NCBI Taxonomy" id="52247"/>
    <lineage>
        <taxon>Eukaryota</taxon>
        <taxon>Fungi</taxon>
        <taxon>Dikarya</taxon>
        <taxon>Ascomycota</taxon>
        <taxon>Saccharomycotina</taxon>
        <taxon>Pichiomycetes</taxon>
        <taxon>Pichiales</taxon>
        <taxon>Pichiaceae</taxon>
        <taxon>Pichia</taxon>
    </lineage>
</organism>
<evidence type="ECO:0000256" key="7">
    <source>
        <dbReference type="ARBA" id="ARBA00023242"/>
    </source>
</evidence>
<dbReference type="PANTHER" id="PTHR13829">
    <property type="entry name" value="SNRNP CORE PROTEIN FAMILY MEMBER"/>
    <property type="match status" value="1"/>
</dbReference>
<dbReference type="GO" id="GO:1990726">
    <property type="term" value="C:Lsm1-7-Pat1 complex"/>
    <property type="evidence" value="ECO:0007669"/>
    <property type="project" value="TreeGrafter"/>
</dbReference>
<evidence type="ECO:0000256" key="2">
    <source>
        <dbReference type="ARBA" id="ARBA00006850"/>
    </source>
</evidence>
<dbReference type="GO" id="GO:0071013">
    <property type="term" value="C:catalytic step 2 spliceosome"/>
    <property type="evidence" value="ECO:0007669"/>
    <property type="project" value="TreeGrafter"/>
</dbReference>
<protein>
    <recommendedName>
        <fullName evidence="9">Sm domain-containing protein</fullName>
    </recommendedName>
</protein>
<dbReference type="SUPFAM" id="SSF50182">
    <property type="entry name" value="Sm-like ribonucleoproteins"/>
    <property type="match status" value="1"/>
</dbReference>
<dbReference type="EMBL" id="SELW01000247">
    <property type="protein sequence ID" value="TID29792.1"/>
    <property type="molecule type" value="Genomic_DNA"/>
</dbReference>
<comment type="similarity">
    <text evidence="2">Belongs to the snRNP Sm proteins family.</text>
</comment>
<reference evidence="10 11" key="1">
    <citation type="journal article" date="2019" name="Front. Genet.">
        <title>Whole-Genome Sequencing of the Opportunistic Yeast Pathogen Candida inconspicua Uncovers Its Hybrid Origin.</title>
        <authorList>
            <person name="Mixao V."/>
            <person name="Hansen A.P."/>
            <person name="Saus E."/>
            <person name="Boekhout T."/>
            <person name="Lass-Florl C."/>
            <person name="Gabaldon T."/>
        </authorList>
    </citation>
    <scope>NUCLEOTIDE SEQUENCE [LARGE SCALE GENOMIC DNA]</scope>
    <source>
        <strain evidence="10 11">CBS 180</strain>
    </source>
</reference>
<sequence length="100" mass="11412">MLFFSFFKTLVDQEITVDLKSDIKITGTLKSVDQYLNVKLDNIKVDTEKYPQFIAIKNLFLRSTSIRYIHLNPACVDTNLLQDASRREAMAIAGEKIAGR</sequence>
<dbReference type="InterPro" id="IPR016654">
    <property type="entry name" value="U6_snRNA_Lsm2"/>
</dbReference>
<evidence type="ECO:0000313" key="10">
    <source>
        <dbReference type="EMBL" id="TID29792.1"/>
    </source>
</evidence>
<dbReference type="Gene3D" id="2.30.30.100">
    <property type="match status" value="1"/>
</dbReference>
<evidence type="ECO:0000256" key="6">
    <source>
        <dbReference type="ARBA" id="ARBA00023187"/>
    </source>
</evidence>
<keyword evidence="8" id="KW-0687">Ribonucleoprotein</keyword>
<keyword evidence="7" id="KW-0539">Nucleus</keyword>
<dbReference type="AlphaFoldDB" id="A0A4T0X4F0"/>
<dbReference type="InterPro" id="IPR010920">
    <property type="entry name" value="LSM_dom_sf"/>
</dbReference>
<evidence type="ECO:0000256" key="8">
    <source>
        <dbReference type="ARBA" id="ARBA00023274"/>
    </source>
</evidence>
<dbReference type="OrthoDB" id="10256176at2759"/>
<evidence type="ECO:0000256" key="4">
    <source>
        <dbReference type="ARBA" id="ARBA00022728"/>
    </source>
</evidence>
<dbReference type="GO" id="GO:0005688">
    <property type="term" value="C:U6 snRNP"/>
    <property type="evidence" value="ECO:0007669"/>
    <property type="project" value="TreeGrafter"/>
</dbReference>